<dbReference type="Proteomes" id="UP001165143">
    <property type="component" value="Unassembled WGS sequence"/>
</dbReference>
<gene>
    <name evidence="2" type="ORF">Kpho01_59870</name>
</gene>
<protein>
    <submittedName>
        <fullName evidence="2">Uncharacterized protein</fullName>
    </submittedName>
</protein>
<feature type="compositionally biased region" description="Acidic residues" evidence="1">
    <location>
        <begin position="15"/>
        <end position="24"/>
    </location>
</feature>
<accession>A0A9W6PND8</accession>
<feature type="region of interest" description="Disordered" evidence="1">
    <location>
        <begin position="1"/>
        <end position="59"/>
    </location>
</feature>
<dbReference type="AlphaFoldDB" id="A0A9W6PND8"/>
<feature type="compositionally biased region" description="Basic and acidic residues" evidence="1">
    <location>
        <begin position="38"/>
        <end position="54"/>
    </location>
</feature>
<sequence length="73" mass="7358">MAAAPGGQAQGGAGEEGEEGEEGGGDPVVLVEDGGQADSRRGVGTHHVERERHPVQHGARLPGPLAALIVNCR</sequence>
<reference evidence="2" key="1">
    <citation type="submission" date="2023-02" db="EMBL/GenBank/DDBJ databases">
        <title>Kitasatospora phosalacinea NBRC 14362.</title>
        <authorList>
            <person name="Ichikawa N."/>
            <person name="Sato H."/>
            <person name="Tonouchi N."/>
        </authorList>
    </citation>
    <scope>NUCLEOTIDE SEQUENCE</scope>
    <source>
        <strain evidence="2">NBRC 14362</strain>
    </source>
</reference>
<evidence type="ECO:0000313" key="2">
    <source>
        <dbReference type="EMBL" id="GLW57976.1"/>
    </source>
</evidence>
<proteinExistence type="predicted"/>
<name>A0A9W6PND8_9ACTN</name>
<dbReference type="EMBL" id="BSRX01000045">
    <property type="protein sequence ID" value="GLW57976.1"/>
    <property type="molecule type" value="Genomic_DNA"/>
</dbReference>
<organism evidence="2 3">
    <name type="scientific">Kitasatospora phosalacinea</name>
    <dbReference type="NCBI Taxonomy" id="2065"/>
    <lineage>
        <taxon>Bacteria</taxon>
        <taxon>Bacillati</taxon>
        <taxon>Actinomycetota</taxon>
        <taxon>Actinomycetes</taxon>
        <taxon>Kitasatosporales</taxon>
        <taxon>Streptomycetaceae</taxon>
        <taxon>Kitasatospora</taxon>
    </lineage>
</organism>
<evidence type="ECO:0000256" key="1">
    <source>
        <dbReference type="SAM" id="MobiDB-lite"/>
    </source>
</evidence>
<evidence type="ECO:0000313" key="3">
    <source>
        <dbReference type="Proteomes" id="UP001165143"/>
    </source>
</evidence>
<comment type="caution">
    <text evidence="2">The sequence shown here is derived from an EMBL/GenBank/DDBJ whole genome shotgun (WGS) entry which is preliminary data.</text>
</comment>